<accession>A0A0N5CQ93</accession>
<evidence type="ECO:0000256" key="2">
    <source>
        <dbReference type="ARBA" id="ARBA00006185"/>
    </source>
</evidence>
<dbReference type="InterPro" id="IPR007241">
    <property type="entry name" value="Autophagy-rel_prot_9"/>
</dbReference>
<keyword evidence="9 10" id="KW-0472">Membrane</keyword>
<feature type="transmembrane region" description="Helical" evidence="10">
    <location>
        <begin position="138"/>
        <end position="163"/>
    </location>
</feature>
<dbReference type="GO" id="GO:0034497">
    <property type="term" value="P:protein localization to phagophore assembly site"/>
    <property type="evidence" value="ECO:0007669"/>
    <property type="project" value="TreeGrafter"/>
</dbReference>
<dbReference type="EMBL" id="UYYF01000481">
    <property type="protein sequence ID" value="VDM98324.1"/>
    <property type="molecule type" value="Genomic_DNA"/>
</dbReference>
<dbReference type="OMA" id="ANFFHDY"/>
<comment type="function">
    <text evidence="10">Phospholipid scramblase involved in autophagy. Cycles between the preautophagosomal structure/phagophore assembly site (PAS) and the cytoplasmic vesicle pool and supplies membrane for the growing autophagosome. Lipid scramblase activity plays a key role in preautophagosomal structure/phagophore assembly by distributing the phospholipids that arrive through ATG2 from the cytoplasmic to the luminal leaflet of the bilayer, thereby driving autophagosomal membrane expansion.</text>
</comment>
<dbReference type="PANTHER" id="PTHR13038:SF10">
    <property type="entry name" value="AUTOPHAGY-RELATED PROTEIN 9"/>
    <property type="match status" value="1"/>
</dbReference>
<dbReference type="PANTHER" id="PTHR13038">
    <property type="entry name" value="APG9 AUTOPHAGY 9"/>
    <property type="match status" value="1"/>
</dbReference>
<keyword evidence="7 10" id="KW-0072">Autophagy</keyword>
<evidence type="ECO:0000256" key="5">
    <source>
        <dbReference type="ARBA" id="ARBA00022692"/>
    </source>
</evidence>
<evidence type="ECO:0000313" key="11">
    <source>
        <dbReference type="EMBL" id="VDM98324.1"/>
    </source>
</evidence>
<dbReference type="GO" id="GO:0034045">
    <property type="term" value="C:phagophore assembly site membrane"/>
    <property type="evidence" value="ECO:0007669"/>
    <property type="project" value="UniProtKB-SubCell"/>
</dbReference>
<evidence type="ECO:0000313" key="12">
    <source>
        <dbReference type="Proteomes" id="UP000276776"/>
    </source>
</evidence>
<dbReference type="Proteomes" id="UP000276776">
    <property type="component" value="Unassembled WGS sequence"/>
</dbReference>
<evidence type="ECO:0000256" key="10">
    <source>
        <dbReference type="RuleBase" id="RU364027"/>
    </source>
</evidence>
<evidence type="ECO:0000256" key="1">
    <source>
        <dbReference type="ARBA" id="ARBA00004511"/>
    </source>
</evidence>
<sequence>MFGFRSKTGYLNIDEEASHSQTYDTDQFLPISEQATTPNSTLFHENIKCYSLDSESKVNQYDFNYIFMKLQTSFLFLRAYVPSDVYGSPPLEHGIATSDEDQTVACHAATSSSILWDRVENLDQFFTRVYEYHQNGGYLCIVIKHILTLLQFIFVVWFVAFLLTRVDYDVLFRNKNVTADEKPVKDKIRFNDVIYSDWNRIDVFTLCLLIFAVLFWIFRAARVCYQIHQFGEIRKFYYSALGINDDFLTNLKWSEVVQRICEKQPSIHLILNKDGITALDLYQRILRHKARGFFSFYNYFIALVNKEILPPVINLPFIGSMPYLPNGLKMNLEWLLFYGVWSPWKGPYELKDEYKHSQNISRLGMIYFWIVMRFENISNEGTMATIFFLANELESGILKMAIGNFIFSPLVFIYQVLYFFFTYGELLKRDPSSFTMRRYSNFGRSKLRHFNELDHELRLRLSRSHRAATQYMEQFISPLGHVIARKVQFVASAVFVVLVGLGLWDEDVLTIEHVLTVISVSGLTAVICQGFTRDENVVYCPETLLTMVISQIHYAPDSWKGKAHTGSFFMLLLGIEKIHDVDNTNIALVLATVRKEFSHLFELKAQFLLKELLSPFLTPLVLLFWIRPKAKELVNFFHNFTISVEGLGDVCSFAQMDIKQHGDPSWSFENGVNADETPKMSPKVQANDGKIELSLINFVSNHPQWKPPALAARFLDDIRNRMEHDMNTLRNGNVDNNMLLESIHSVHPFIHMEQQRWRKLRSYQPFIASLYDSDFLGTPSRLFFHVFFPENGEIIDMDITPQMVALSIAYLRNLHAHCESHNLEAASPQITFARSHSSQISPFVATTAAASSKILGLENITMEAVGDIWDVPSQSVITKCPVSFATQAGNEPLLKDHIDDPLLPGLSDNILDV</sequence>
<dbReference type="OrthoDB" id="2020634at2759"/>
<keyword evidence="4 10" id="KW-0813">Transport</keyword>
<evidence type="ECO:0000256" key="7">
    <source>
        <dbReference type="ARBA" id="ARBA00023006"/>
    </source>
</evidence>
<evidence type="ECO:0000256" key="6">
    <source>
        <dbReference type="ARBA" id="ARBA00022989"/>
    </source>
</evidence>
<keyword evidence="6 10" id="KW-1133">Transmembrane helix</keyword>
<gene>
    <name evidence="11" type="ORF">TCLT_LOCUS2394</name>
</gene>
<protein>
    <recommendedName>
        <fullName evidence="3 10">Autophagy-related protein 9</fullName>
    </recommendedName>
</protein>
<organism evidence="13">
    <name type="scientific">Thelazia callipaeda</name>
    <name type="common">Oriental eyeworm</name>
    <name type="synonym">Parasitic nematode</name>
    <dbReference type="NCBI Taxonomy" id="103827"/>
    <lineage>
        <taxon>Eukaryota</taxon>
        <taxon>Metazoa</taxon>
        <taxon>Ecdysozoa</taxon>
        <taxon>Nematoda</taxon>
        <taxon>Chromadorea</taxon>
        <taxon>Rhabditida</taxon>
        <taxon>Spirurina</taxon>
        <taxon>Spiruromorpha</taxon>
        <taxon>Thelazioidea</taxon>
        <taxon>Thelaziidae</taxon>
        <taxon>Thelazia</taxon>
    </lineage>
</organism>
<dbReference type="WBParaSite" id="TCLT_0000239301-mRNA-1">
    <property type="protein sequence ID" value="TCLT_0000239301-mRNA-1"/>
    <property type="gene ID" value="TCLT_0000239301"/>
</dbReference>
<reference evidence="11 12" key="2">
    <citation type="submission" date="2018-11" db="EMBL/GenBank/DDBJ databases">
        <authorList>
            <consortium name="Pathogen Informatics"/>
        </authorList>
    </citation>
    <scope>NUCLEOTIDE SEQUENCE [LARGE SCALE GENOMIC DNA]</scope>
</reference>
<dbReference type="AlphaFoldDB" id="A0A0N5CQ93"/>
<feature type="transmembrane region" description="Helical" evidence="10">
    <location>
        <begin position="203"/>
        <end position="225"/>
    </location>
</feature>
<evidence type="ECO:0000256" key="3">
    <source>
        <dbReference type="ARBA" id="ARBA00018074"/>
    </source>
</evidence>
<evidence type="ECO:0000256" key="4">
    <source>
        <dbReference type="ARBA" id="ARBA00022448"/>
    </source>
</evidence>
<dbReference type="GO" id="GO:0061709">
    <property type="term" value="P:reticulophagy"/>
    <property type="evidence" value="ECO:0007669"/>
    <property type="project" value="TreeGrafter"/>
</dbReference>
<evidence type="ECO:0000256" key="8">
    <source>
        <dbReference type="ARBA" id="ARBA00023055"/>
    </source>
</evidence>
<comment type="subcellular location">
    <subcellularLocation>
        <location evidence="1 10">Preautophagosomal structure membrane</location>
        <topology evidence="1 10">Multi-pass membrane protein</topology>
    </subcellularLocation>
</comment>
<name>A0A0N5CQ93_THECL</name>
<dbReference type="GO" id="GO:0006869">
    <property type="term" value="P:lipid transport"/>
    <property type="evidence" value="ECO:0007669"/>
    <property type="project" value="UniProtKB-KW"/>
</dbReference>
<keyword evidence="5 10" id="KW-0812">Transmembrane</keyword>
<comment type="similarity">
    <text evidence="2 10">Belongs to the ATG9 family.</text>
</comment>
<comment type="caution">
    <text evidence="10">Lacks conserved residue(s) required for the propagation of feature annotation.</text>
</comment>
<evidence type="ECO:0000313" key="13">
    <source>
        <dbReference type="WBParaSite" id="TCLT_0000239301-mRNA-1"/>
    </source>
</evidence>
<keyword evidence="12" id="KW-1185">Reference proteome</keyword>
<proteinExistence type="inferred from homology"/>
<keyword evidence="8 10" id="KW-0445">Lipid transport</keyword>
<feature type="transmembrane region" description="Helical" evidence="10">
    <location>
        <begin position="401"/>
        <end position="421"/>
    </location>
</feature>
<evidence type="ECO:0000256" key="9">
    <source>
        <dbReference type="ARBA" id="ARBA00023136"/>
    </source>
</evidence>
<dbReference type="GO" id="GO:0005776">
    <property type="term" value="C:autophagosome"/>
    <property type="evidence" value="ECO:0007669"/>
    <property type="project" value="TreeGrafter"/>
</dbReference>
<dbReference type="GO" id="GO:0000422">
    <property type="term" value="P:autophagy of mitochondrion"/>
    <property type="evidence" value="ECO:0007669"/>
    <property type="project" value="TreeGrafter"/>
</dbReference>
<reference evidence="13" key="1">
    <citation type="submission" date="2017-02" db="UniProtKB">
        <authorList>
            <consortium name="WormBaseParasite"/>
        </authorList>
    </citation>
    <scope>IDENTIFICATION</scope>
</reference>
<dbReference type="GO" id="GO:0034727">
    <property type="term" value="P:piecemeal microautophagy of the nucleus"/>
    <property type="evidence" value="ECO:0007669"/>
    <property type="project" value="TreeGrafter"/>
</dbReference>
<dbReference type="Pfam" id="PF04109">
    <property type="entry name" value="ATG9"/>
    <property type="match status" value="2"/>
</dbReference>
<dbReference type="STRING" id="103827.A0A0N5CQ93"/>